<evidence type="ECO:0000313" key="10">
    <source>
        <dbReference type="Proteomes" id="UP000280726"/>
    </source>
</evidence>
<comment type="caution">
    <text evidence="9">The sequence shown here is derived from an EMBL/GenBank/DDBJ whole genome shotgun (WGS) entry which is preliminary data.</text>
</comment>
<evidence type="ECO:0000256" key="5">
    <source>
        <dbReference type="ARBA" id="ARBA00022989"/>
    </source>
</evidence>
<dbReference type="GO" id="GO:0005886">
    <property type="term" value="C:plasma membrane"/>
    <property type="evidence" value="ECO:0007669"/>
    <property type="project" value="UniProtKB-SubCell"/>
</dbReference>
<feature type="transmembrane region" description="Helical" evidence="7">
    <location>
        <begin position="6"/>
        <end position="27"/>
    </location>
</feature>
<dbReference type="PANTHER" id="PTHR30151">
    <property type="entry name" value="ALKANE SULFONATE ABC TRANSPORTER-RELATED, MEMBRANE SUBUNIT"/>
    <property type="match status" value="1"/>
</dbReference>
<evidence type="ECO:0000256" key="2">
    <source>
        <dbReference type="ARBA" id="ARBA00022448"/>
    </source>
</evidence>
<dbReference type="SUPFAM" id="SSF161098">
    <property type="entry name" value="MetI-like"/>
    <property type="match status" value="1"/>
</dbReference>
<dbReference type="InterPro" id="IPR000515">
    <property type="entry name" value="MetI-like"/>
</dbReference>
<evidence type="ECO:0000313" key="9">
    <source>
        <dbReference type="EMBL" id="RPF28449.1"/>
    </source>
</evidence>
<dbReference type="PANTHER" id="PTHR30151:SF25">
    <property type="entry name" value="TAURINE TRANSPORT SYSTEM PERMEASE PROTEIN TAUC"/>
    <property type="match status" value="1"/>
</dbReference>
<keyword evidence="5 7" id="KW-1133">Transmembrane helix</keyword>
<dbReference type="GO" id="GO:0055085">
    <property type="term" value="P:transmembrane transport"/>
    <property type="evidence" value="ECO:0007669"/>
    <property type="project" value="InterPro"/>
</dbReference>
<dbReference type="EMBL" id="RKRA01000001">
    <property type="protein sequence ID" value="RPF28449.1"/>
    <property type="molecule type" value="Genomic_DNA"/>
</dbReference>
<dbReference type="Proteomes" id="UP000280726">
    <property type="component" value="Unassembled WGS sequence"/>
</dbReference>
<dbReference type="Gene3D" id="1.10.3720.10">
    <property type="entry name" value="MetI-like"/>
    <property type="match status" value="1"/>
</dbReference>
<protein>
    <submittedName>
        <fullName evidence="9">ABC-type nitrate/sulfonate/bicarbonate transport system permease component</fullName>
    </submittedName>
</protein>
<evidence type="ECO:0000256" key="6">
    <source>
        <dbReference type="ARBA" id="ARBA00023136"/>
    </source>
</evidence>
<keyword evidence="4 7" id="KW-0812">Transmembrane</keyword>
<dbReference type="InterPro" id="IPR035906">
    <property type="entry name" value="MetI-like_sf"/>
</dbReference>
<comment type="similarity">
    <text evidence="7">Belongs to the binding-protein-dependent transport system permease family.</text>
</comment>
<keyword evidence="3" id="KW-1003">Cell membrane</keyword>
<evidence type="ECO:0000259" key="8">
    <source>
        <dbReference type="PROSITE" id="PS50928"/>
    </source>
</evidence>
<dbReference type="GO" id="GO:0010438">
    <property type="term" value="P:cellular response to sulfur starvation"/>
    <property type="evidence" value="ECO:0007669"/>
    <property type="project" value="TreeGrafter"/>
</dbReference>
<sequence>MTPLGPVHRTALGLAGVLAVVALLEILPRTGAADRRFLPPSTEIAAALADRAATPAFWSALGQTLTTWSIGLAAATIAGVVLGAVIGSAGWVRAATSSTIEFLRPIPSVALIPLVVLLHGTGVAATLLLVVYAAFWPVLLQVLAGVADVDPLTRETARVYRYRRLTVATHVVGPSALPYVITGFRLAASVALVLTLTGELVIGTPGLGRLLAVAQQSGAVAPMYALVVVTGLLGVAVNLGVRALERRVLRWHPSVRREVPA</sequence>
<keyword evidence="6 7" id="KW-0472">Membrane</keyword>
<accession>A0A3N4Z552</accession>
<feature type="transmembrane region" description="Helical" evidence="7">
    <location>
        <begin position="223"/>
        <end position="241"/>
    </location>
</feature>
<feature type="transmembrane region" description="Helical" evidence="7">
    <location>
        <begin position="70"/>
        <end position="91"/>
    </location>
</feature>
<dbReference type="Pfam" id="PF00528">
    <property type="entry name" value="BPD_transp_1"/>
    <property type="match status" value="1"/>
</dbReference>
<evidence type="ECO:0000256" key="4">
    <source>
        <dbReference type="ARBA" id="ARBA00022692"/>
    </source>
</evidence>
<evidence type="ECO:0000256" key="7">
    <source>
        <dbReference type="RuleBase" id="RU363032"/>
    </source>
</evidence>
<feature type="domain" description="ABC transmembrane type-1" evidence="8">
    <location>
        <begin position="61"/>
        <end position="245"/>
    </location>
</feature>
<organism evidence="9 10">
    <name type="scientific">Georgenia muralis</name>
    <dbReference type="NCBI Taxonomy" id="154117"/>
    <lineage>
        <taxon>Bacteria</taxon>
        <taxon>Bacillati</taxon>
        <taxon>Actinomycetota</taxon>
        <taxon>Actinomycetes</taxon>
        <taxon>Micrococcales</taxon>
        <taxon>Bogoriellaceae</taxon>
        <taxon>Georgenia</taxon>
    </lineage>
</organism>
<reference evidence="9 10" key="1">
    <citation type="submission" date="2018-11" db="EMBL/GenBank/DDBJ databases">
        <title>Sequencing the genomes of 1000 actinobacteria strains.</title>
        <authorList>
            <person name="Klenk H.-P."/>
        </authorList>
    </citation>
    <scope>NUCLEOTIDE SEQUENCE [LARGE SCALE GENOMIC DNA]</scope>
    <source>
        <strain evidence="9 10">DSM 14418</strain>
    </source>
</reference>
<evidence type="ECO:0000256" key="3">
    <source>
        <dbReference type="ARBA" id="ARBA00022475"/>
    </source>
</evidence>
<keyword evidence="10" id="KW-1185">Reference proteome</keyword>
<name>A0A3N4Z552_9MICO</name>
<gene>
    <name evidence="9" type="ORF">EDD32_2976</name>
</gene>
<feature type="transmembrane region" description="Helical" evidence="7">
    <location>
        <begin position="111"/>
        <end position="135"/>
    </location>
</feature>
<evidence type="ECO:0000256" key="1">
    <source>
        <dbReference type="ARBA" id="ARBA00004651"/>
    </source>
</evidence>
<keyword evidence="2 7" id="KW-0813">Transport</keyword>
<dbReference type="AlphaFoldDB" id="A0A3N4Z552"/>
<comment type="subcellular location">
    <subcellularLocation>
        <location evidence="1 7">Cell membrane</location>
        <topology evidence="1 7">Multi-pass membrane protein</topology>
    </subcellularLocation>
</comment>
<dbReference type="PROSITE" id="PS50928">
    <property type="entry name" value="ABC_TM1"/>
    <property type="match status" value="1"/>
</dbReference>
<proteinExistence type="inferred from homology"/>
<dbReference type="CDD" id="cd06261">
    <property type="entry name" value="TM_PBP2"/>
    <property type="match status" value="1"/>
</dbReference>